<evidence type="ECO:0000256" key="1">
    <source>
        <dbReference type="ARBA" id="ARBA00010515"/>
    </source>
</evidence>
<dbReference type="STRING" id="157652.A0A371GLL4"/>
<keyword evidence="5" id="KW-1185">Reference proteome</keyword>
<dbReference type="Pfam" id="PF07859">
    <property type="entry name" value="Abhydrolase_3"/>
    <property type="match status" value="1"/>
</dbReference>
<dbReference type="AlphaFoldDB" id="A0A371GLL4"/>
<dbReference type="SUPFAM" id="SSF53474">
    <property type="entry name" value="alpha/beta-Hydrolases"/>
    <property type="match status" value="1"/>
</dbReference>
<dbReference type="InterPro" id="IPR013094">
    <property type="entry name" value="AB_hydrolase_3"/>
</dbReference>
<dbReference type="EMBL" id="QJKJ01005125">
    <property type="protein sequence ID" value="RDX91437.1"/>
    <property type="molecule type" value="Genomic_DNA"/>
</dbReference>
<comment type="caution">
    <text evidence="4">The sequence shown here is derived from an EMBL/GenBank/DDBJ whole genome shotgun (WGS) entry which is preliminary data.</text>
</comment>
<dbReference type="InterPro" id="IPR033140">
    <property type="entry name" value="Lipase_GDXG_put_SER_AS"/>
</dbReference>
<evidence type="ECO:0000313" key="5">
    <source>
        <dbReference type="Proteomes" id="UP000257109"/>
    </source>
</evidence>
<dbReference type="OrthoDB" id="408631at2759"/>
<gene>
    <name evidence="4" type="primary">CXE17</name>
    <name evidence="4" type="ORF">CR513_26588</name>
</gene>
<proteinExistence type="inferred from homology"/>
<dbReference type="InterPro" id="IPR050466">
    <property type="entry name" value="Carboxylest/Gibb_receptor"/>
</dbReference>
<sequence>MAAISLRHNPQVNTTNQSREIITEEIQGLIRVHRDGRVERPQIVPSVSCSVASERGVTAKDVMINKENNLWARVYVPLTSHAKAPLLVYFHGGGFCVGSAAWSCYHEFLTNLASKTNCVILSVDYHLAPENRLPIAYDDGFNALMWVKREALNMISSVQKWWLSLCNLSCLFLAGDSAGANIAYNVATRMGTASTTTPLYLKGVVLIQPFFGGEERTCSEKHSNQPPNSALTLSVSDTYWRLALPLGATRDHPYCNPLAHGTVKFRDLRVPSIMVCVSELDILRDMNLEFSNALAKAGKRVETFVYKGVGHAFQVLHNYQLSNSRTQEMISHIRNFLNHNTPSKRPPPPKGIRRVRELTSSKGMMLYKEDVIVLYGPLWEEHYGHHI</sequence>
<evidence type="ECO:0000313" key="4">
    <source>
        <dbReference type="EMBL" id="RDX91437.1"/>
    </source>
</evidence>
<protein>
    <submittedName>
        <fullName evidence="4">Carboxylesterase 17</fullName>
    </submittedName>
</protein>
<dbReference type="GO" id="GO:0016787">
    <property type="term" value="F:hydrolase activity"/>
    <property type="evidence" value="ECO:0007669"/>
    <property type="project" value="InterPro"/>
</dbReference>
<name>A0A371GLL4_MUCPR</name>
<dbReference type="PANTHER" id="PTHR23024:SF589">
    <property type="entry name" value="CARBOXYLESTERASE 17-RELATED"/>
    <property type="match status" value="1"/>
</dbReference>
<reference evidence="4" key="1">
    <citation type="submission" date="2018-05" db="EMBL/GenBank/DDBJ databases">
        <title>Draft genome of Mucuna pruriens seed.</title>
        <authorList>
            <person name="Nnadi N.E."/>
            <person name="Vos R."/>
            <person name="Hasami M.H."/>
            <person name="Devisetty U.K."/>
            <person name="Aguiy J.C."/>
        </authorList>
    </citation>
    <scope>NUCLEOTIDE SEQUENCE [LARGE SCALE GENOMIC DNA]</scope>
    <source>
        <strain evidence="4">JCA_2017</strain>
    </source>
</reference>
<feature type="non-terminal residue" evidence="4">
    <location>
        <position position="1"/>
    </location>
</feature>
<dbReference type="Proteomes" id="UP000257109">
    <property type="component" value="Unassembled WGS sequence"/>
</dbReference>
<comment type="similarity">
    <text evidence="1">Belongs to the 'GDXG' lipolytic enzyme family.</text>
</comment>
<dbReference type="PROSITE" id="PS01174">
    <property type="entry name" value="LIPASE_GDXG_SER"/>
    <property type="match status" value="1"/>
</dbReference>
<evidence type="ECO:0000256" key="2">
    <source>
        <dbReference type="PROSITE-ProRule" id="PRU10038"/>
    </source>
</evidence>
<dbReference type="InterPro" id="IPR029058">
    <property type="entry name" value="AB_hydrolase_fold"/>
</dbReference>
<dbReference type="PANTHER" id="PTHR23024">
    <property type="entry name" value="ARYLACETAMIDE DEACETYLASE"/>
    <property type="match status" value="1"/>
</dbReference>
<feature type="active site" evidence="2">
    <location>
        <position position="177"/>
    </location>
</feature>
<dbReference type="Gene3D" id="3.40.50.1820">
    <property type="entry name" value="alpha/beta hydrolase"/>
    <property type="match status" value="1"/>
</dbReference>
<evidence type="ECO:0000259" key="3">
    <source>
        <dbReference type="Pfam" id="PF07859"/>
    </source>
</evidence>
<feature type="domain" description="Alpha/beta hydrolase fold-3" evidence="3">
    <location>
        <begin position="87"/>
        <end position="314"/>
    </location>
</feature>
<accession>A0A371GLL4</accession>
<organism evidence="4 5">
    <name type="scientific">Mucuna pruriens</name>
    <name type="common">Velvet bean</name>
    <name type="synonym">Dolichos pruriens</name>
    <dbReference type="NCBI Taxonomy" id="157652"/>
    <lineage>
        <taxon>Eukaryota</taxon>
        <taxon>Viridiplantae</taxon>
        <taxon>Streptophyta</taxon>
        <taxon>Embryophyta</taxon>
        <taxon>Tracheophyta</taxon>
        <taxon>Spermatophyta</taxon>
        <taxon>Magnoliopsida</taxon>
        <taxon>eudicotyledons</taxon>
        <taxon>Gunneridae</taxon>
        <taxon>Pentapetalae</taxon>
        <taxon>rosids</taxon>
        <taxon>fabids</taxon>
        <taxon>Fabales</taxon>
        <taxon>Fabaceae</taxon>
        <taxon>Papilionoideae</taxon>
        <taxon>50 kb inversion clade</taxon>
        <taxon>NPAAA clade</taxon>
        <taxon>indigoferoid/millettioid clade</taxon>
        <taxon>Phaseoleae</taxon>
        <taxon>Mucuna</taxon>
    </lineage>
</organism>